<accession>A0AAV7UU80</accession>
<keyword evidence="4" id="KW-1185">Reference proteome</keyword>
<organism evidence="3 4">
    <name type="scientific">Pleurodeles waltl</name>
    <name type="common">Iberian ribbed newt</name>
    <dbReference type="NCBI Taxonomy" id="8319"/>
    <lineage>
        <taxon>Eukaryota</taxon>
        <taxon>Metazoa</taxon>
        <taxon>Chordata</taxon>
        <taxon>Craniata</taxon>
        <taxon>Vertebrata</taxon>
        <taxon>Euteleostomi</taxon>
        <taxon>Amphibia</taxon>
        <taxon>Batrachia</taxon>
        <taxon>Caudata</taxon>
        <taxon>Salamandroidea</taxon>
        <taxon>Salamandridae</taxon>
        <taxon>Pleurodelinae</taxon>
        <taxon>Pleurodeles</taxon>
    </lineage>
</organism>
<keyword evidence="1" id="KW-0175">Coiled coil</keyword>
<reference evidence="3" key="1">
    <citation type="journal article" date="2022" name="bioRxiv">
        <title>Sequencing and chromosome-scale assembly of the giantPleurodeles waltlgenome.</title>
        <authorList>
            <person name="Brown T."/>
            <person name="Elewa A."/>
            <person name="Iarovenko S."/>
            <person name="Subramanian E."/>
            <person name="Araus A.J."/>
            <person name="Petzold A."/>
            <person name="Susuki M."/>
            <person name="Suzuki K.-i.T."/>
            <person name="Hayashi T."/>
            <person name="Toyoda A."/>
            <person name="Oliveira C."/>
            <person name="Osipova E."/>
            <person name="Leigh N.D."/>
            <person name="Simon A."/>
            <person name="Yun M.H."/>
        </authorList>
    </citation>
    <scope>NUCLEOTIDE SEQUENCE</scope>
    <source>
        <strain evidence="3">20211129_DDA</strain>
        <tissue evidence="3">Liver</tissue>
    </source>
</reference>
<dbReference type="Proteomes" id="UP001066276">
    <property type="component" value="Chromosome 2_2"/>
</dbReference>
<dbReference type="PANTHER" id="PTHR11505">
    <property type="entry name" value="L1 TRANSPOSABLE ELEMENT-RELATED"/>
    <property type="match status" value="1"/>
</dbReference>
<dbReference type="AlphaFoldDB" id="A0AAV7UU80"/>
<comment type="caution">
    <text evidence="3">The sequence shown here is derived from an EMBL/GenBank/DDBJ whole genome shotgun (WGS) entry which is preliminary data.</text>
</comment>
<feature type="region of interest" description="Disordered" evidence="2">
    <location>
        <begin position="1"/>
        <end position="22"/>
    </location>
</feature>
<dbReference type="Gene3D" id="3.30.70.1820">
    <property type="entry name" value="L1 transposable element, RRM domain"/>
    <property type="match status" value="1"/>
</dbReference>
<name>A0AAV7UU80_PLEWA</name>
<evidence type="ECO:0000313" key="3">
    <source>
        <dbReference type="EMBL" id="KAJ1191730.1"/>
    </source>
</evidence>
<feature type="coiled-coil region" evidence="1">
    <location>
        <begin position="79"/>
        <end position="106"/>
    </location>
</feature>
<protein>
    <recommendedName>
        <fullName evidence="5">L1 transposable element RRM domain-containing protein</fullName>
    </recommendedName>
</protein>
<evidence type="ECO:0000256" key="2">
    <source>
        <dbReference type="SAM" id="MobiDB-lite"/>
    </source>
</evidence>
<evidence type="ECO:0000256" key="1">
    <source>
        <dbReference type="SAM" id="Coils"/>
    </source>
</evidence>
<evidence type="ECO:0008006" key="5">
    <source>
        <dbReference type="Google" id="ProtNLM"/>
    </source>
</evidence>
<feature type="region of interest" description="Disordered" evidence="2">
    <location>
        <begin position="267"/>
        <end position="299"/>
    </location>
</feature>
<dbReference type="EMBL" id="JANPWB010000004">
    <property type="protein sequence ID" value="KAJ1191730.1"/>
    <property type="molecule type" value="Genomic_DNA"/>
</dbReference>
<evidence type="ECO:0000313" key="4">
    <source>
        <dbReference type="Proteomes" id="UP001066276"/>
    </source>
</evidence>
<gene>
    <name evidence="3" type="ORF">NDU88_001046</name>
</gene>
<proteinExistence type="predicted"/>
<dbReference type="InterPro" id="IPR004244">
    <property type="entry name" value="Transposase_22"/>
</dbReference>
<sequence length="299" mass="33231">MDSTTPAECRGGEPQDPPQPTVQDTLDKILGAIEDTKSTLQRDINQVAVEVGLLRAVHHRLVDRVKEIENTLAEIAPQQKDLKAEVTYLADRVARLEQRAEDAEGRSRRNNVRVVGLPEGAEGANMMKFLEEWLRTVVAPGCLTPFYTLERAHRVPSRPLAPGRPPHVVIARLLHYRDRDILLQRAREVGPFKVANGEVTLFPDFTLDVQTKRASFLAVKRALRDEGIQYSLLFPAKLKVPIDGKTTFFQTSEGAWEWLEARGAQVGRHASGSPSGGEARRGSGKRRNGGRLRLAPTKS</sequence>